<dbReference type="RefSeq" id="WP_264982661.1">
    <property type="nucleotide sequence ID" value="NZ_AP026708.1"/>
</dbReference>
<organism evidence="2 3">
    <name type="scientific">Pseudodesulfovibrio portus</name>
    <dbReference type="NCBI Taxonomy" id="231439"/>
    <lineage>
        <taxon>Bacteria</taxon>
        <taxon>Pseudomonadati</taxon>
        <taxon>Thermodesulfobacteriota</taxon>
        <taxon>Desulfovibrionia</taxon>
        <taxon>Desulfovibrionales</taxon>
        <taxon>Desulfovibrionaceae</taxon>
    </lineage>
</organism>
<dbReference type="EMBL" id="AP026708">
    <property type="protein sequence ID" value="BDQ32590.1"/>
    <property type="molecule type" value="Genomic_DNA"/>
</dbReference>
<keyword evidence="3" id="KW-1185">Reference proteome</keyword>
<evidence type="ECO:0000313" key="3">
    <source>
        <dbReference type="Proteomes" id="UP001061361"/>
    </source>
</evidence>
<dbReference type="Proteomes" id="UP001061361">
    <property type="component" value="Chromosome"/>
</dbReference>
<dbReference type="Pfam" id="PF07238">
    <property type="entry name" value="PilZ"/>
    <property type="match status" value="1"/>
</dbReference>
<gene>
    <name evidence="2" type="ORF">JCM14722_01320</name>
</gene>
<evidence type="ECO:0000313" key="2">
    <source>
        <dbReference type="EMBL" id="BDQ32590.1"/>
    </source>
</evidence>
<sequence length="172" mass="19693">MSEEKRSFSRIQVRLKALARTMHSIDSPQLFTGDAIDFSAARDDLFSKSKLPEELINFLTEMDRKLDRVIGLLSQDQVRSDFSMDIEVTEISGAGLKFRSTDHFEPGQPLEIILYLSQAPLRMAGSKGCILDKEADTGLYRFEFVDMRGSDMEAIVQFVFKEQREQIRNSKM</sequence>
<name>A0ABN6RSS2_9BACT</name>
<dbReference type="Gene3D" id="2.40.10.220">
    <property type="entry name" value="predicted glycosyltransferase like domains"/>
    <property type="match status" value="1"/>
</dbReference>
<proteinExistence type="predicted"/>
<reference evidence="2" key="1">
    <citation type="submission" date="2022-08" db="EMBL/GenBank/DDBJ databases">
        <title>Genome Sequence of the sulphate-reducing bacterium, Pseudodesulfovibrio portus JCM14722.</title>
        <authorList>
            <person name="Kondo R."/>
            <person name="Kataoka T."/>
        </authorList>
    </citation>
    <scope>NUCLEOTIDE SEQUENCE</scope>
    <source>
        <strain evidence="2">JCM 14722</strain>
    </source>
</reference>
<protein>
    <recommendedName>
        <fullName evidence="1">PilZ domain-containing protein</fullName>
    </recommendedName>
</protein>
<feature type="domain" description="PilZ" evidence="1">
    <location>
        <begin position="87"/>
        <end position="160"/>
    </location>
</feature>
<evidence type="ECO:0000259" key="1">
    <source>
        <dbReference type="Pfam" id="PF07238"/>
    </source>
</evidence>
<dbReference type="InterPro" id="IPR009875">
    <property type="entry name" value="PilZ_domain"/>
</dbReference>
<accession>A0ABN6RSS2</accession>